<evidence type="ECO:0000256" key="9">
    <source>
        <dbReference type="SAM" id="Phobius"/>
    </source>
</evidence>
<evidence type="ECO:0000256" key="2">
    <source>
        <dbReference type="ARBA" id="ARBA00004760"/>
    </source>
</evidence>
<keyword evidence="11" id="KW-1185">Reference proteome</keyword>
<dbReference type="GO" id="GO:0016020">
    <property type="term" value="C:membrane"/>
    <property type="evidence" value="ECO:0007669"/>
    <property type="project" value="UniProtKB-SubCell"/>
</dbReference>
<keyword evidence="4" id="KW-0328">Glycosyltransferase</keyword>
<comment type="pathway">
    <text evidence="2">Lipid metabolism; sphingolipid metabolism.</text>
</comment>
<dbReference type="Pfam" id="PF13506">
    <property type="entry name" value="Glyco_transf_21"/>
    <property type="match status" value="1"/>
</dbReference>
<protein>
    <submittedName>
        <fullName evidence="10">Glycosyl transferase family 21</fullName>
    </submittedName>
</protein>
<dbReference type="AlphaFoldDB" id="A0A286G615"/>
<evidence type="ECO:0000256" key="3">
    <source>
        <dbReference type="ARBA" id="ARBA00004991"/>
    </source>
</evidence>
<evidence type="ECO:0000256" key="8">
    <source>
        <dbReference type="ARBA" id="ARBA00023136"/>
    </source>
</evidence>
<proteinExistence type="predicted"/>
<keyword evidence="8 9" id="KW-0472">Membrane</keyword>
<dbReference type="Proteomes" id="UP000219621">
    <property type="component" value="Unassembled WGS sequence"/>
</dbReference>
<evidence type="ECO:0000313" key="11">
    <source>
        <dbReference type="Proteomes" id="UP000219621"/>
    </source>
</evidence>
<dbReference type="InterPro" id="IPR025993">
    <property type="entry name" value="Ceramide_glucosylTrfase"/>
</dbReference>
<sequence>MLSPLHALGLVLALFAMAAVVVQTMAALLLARFRRRPSRGLGWAPPVTVLLPPGGGDRGAALTALARQDYPGPVRLVTPAGGDAPTAASAGGLEVVAVPVAAAADGAALLDALARRAEGAVLVVAAPDMVVPRDWLSRMVAPLQSRSIALVACATRSRAADGSLPARLAALTADTRLLPATIMAPRAAWRRGLGREAMALRADDLASLGGFAALLAPATTPAEVVRERLGLRPYLATTLPERRIDRAPPPPLGPDLPFWHALPLALAVTPLLPQVGLVLTAAALLSRWLVAIAAGARDWPLLPLRDMLAPLSFVHRPARRSGAVPPAVPAE</sequence>
<evidence type="ECO:0000256" key="5">
    <source>
        <dbReference type="ARBA" id="ARBA00022679"/>
    </source>
</evidence>
<comment type="pathway">
    <text evidence="3">Sphingolipid metabolism.</text>
</comment>
<keyword evidence="7 9" id="KW-1133">Transmembrane helix</keyword>
<evidence type="ECO:0000256" key="7">
    <source>
        <dbReference type="ARBA" id="ARBA00022989"/>
    </source>
</evidence>
<organism evidence="10 11">
    <name type="scientific">Caenispirillum bisanense</name>
    <dbReference type="NCBI Taxonomy" id="414052"/>
    <lineage>
        <taxon>Bacteria</taxon>
        <taxon>Pseudomonadati</taxon>
        <taxon>Pseudomonadota</taxon>
        <taxon>Alphaproteobacteria</taxon>
        <taxon>Rhodospirillales</taxon>
        <taxon>Novispirillaceae</taxon>
        <taxon>Caenispirillum</taxon>
    </lineage>
</organism>
<evidence type="ECO:0000313" key="10">
    <source>
        <dbReference type="EMBL" id="SOD90646.1"/>
    </source>
</evidence>
<keyword evidence="5 10" id="KW-0808">Transferase</keyword>
<dbReference type="EMBL" id="OCNJ01000001">
    <property type="protein sequence ID" value="SOD90646.1"/>
    <property type="molecule type" value="Genomic_DNA"/>
</dbReference>
<reference evidence="10 11" key="1">
    <citation type="submission" date="2017-09" db="EMBL/GenBank/DDBJ databases">
        <authorList>
            <person name="Ehlers B."/>
            <person name="Leendertz F.H."/>
        </authorList>
    </citation>
    <scope>NUCLEOTIDE SEQUENCE [LARGE SCALE GENOMIC DNA]</scope>
    <source>
        <strain evidence="10 11">USBA 140</strain>
    </source>
</reference>
<comment type="subcellular location">
    <subcellularLocation>
        <location evidence="1">Membrane</location>
        <topology evidence="1">Multi-pass membrane protein</topology>
    </subcellularLocation>
</comment>
<dbReference type="SUPFAM" id="SSF53448">
    <property type="entry name" value="Nucleotide-diphospho-sugar transferases"/>
    <property type="match status" value="1"/>
</dbReference>
<evidence type="ECO:0000256" key="1">
    <source>
        <dbReference type="ARBA" id="ARBA00004141"/>
    </source>
</evidence>
<name>A0A286G615_9PROT</name>
<accession>A0A286G615</accession>
<evidence type="ECO:0000256" key="4">
    <source>
        <dbReference type="ARBA" id="ARBA00022676"/>
    </source>
</evidence>
<keyword evidence="6 9" id="KW-0812">Transmembrane</keyword>
<feature type="transmembrane region" description="Helical" evidence="9">
    <location>
        <begin position="6"/>
        <end position="31"/>
    </location>
</feature>
<evidence type="ECO:0000256" key="6">
    <source>
        <dbReference type="ARBA" id="ARBA00022692"/>
    </source>
</evidence>
<dbReference type="GO" id="GO:0016757">
    <property type="term" value="F:glycosyltransferase activity"/>
    <property type="evidence" value="ECO:0007669"/>
    <property type="project" value="UniProtKB-KW"/>
</dbReference>
<dbReference type="InterPro" id="IPR029044">
    <property type="entry name" value="Nucleotide-diphossugar_trans"/>
</dbReference>
<gene>
    <name evidence="10" type="ORF">SAMN05421508_101612</name>
</gene>
<dbReference type="RefSeq" id="WP_097277486.1">
    <property type="nucleotide sequence ID" value="NZ_OCNJ01000001.1"/>
</dbReference>